<dbReference type="EMBL" id="CP031188">
    <property type="protein sequence ID" value="AXG74622.1"/>
    <property type="molecule type" value="Genomic_DNA"/>
</dbReference>
<keyword evidence="4" id="KW-1185">Reference proteome</keyword>
<keyword evidence="1" id="KW-1133">Transmembrane helix</keyword>
<evidence type="ECO:0000256" key="1">
    <source>
        <dbReference type="SAM" id="Phobius"/>
    </source>
</evidence>
<reference evidence="3 4" key="1">
    <citation type="submission" date="2018-07" db="EMBL/GenBank/DDBJ databases">
        <title>Complete genome sequence of Flavobacterium arcticum type strain SM1502T.</title>
        <authorList>
            <person name="Li Y."/>
            <person name="Li D.-D."/>
        </authorList>
    </citation>
    <scope>NUCLEOTIDE SEQUENCE [LARGE SCALE GENOMIC DNA]</scope>
    <source>
        <strain evidence="3 4">SM1502</strain>
    </source>
</reference>
<evidence type="ECO:0000256" key="2">
    <source>
        <dbReference type="SAM" id="SignalP"/>
    </source>
</evidence>
<dbReference type="Pfam" id="PF09935">
    <property type="entry name" value="DUF2167"/>
    <property type="match status" value="1"/>
</dbReference>
<protein>
    <submittedName>
        <fullName evidence="3">DUF2167 domain-containing protein</fullName>
    </submittedName>
</protein>
<proteinExistence type="predicted"/>
<keyword evidence="1" id="KW-0812">Transmembrane</keyword>
<dbReference type="KEGG" id="fat:DVK85_10405"/>
<gene>
    <name evidence="3" type="ORF">DVK85_10405</name>
</gene>
<name>A0A345HDG2_9FLAO</name>
<keyword evidence="1" id="KW-0472">Membrane</keyword>
<keyword evidence="2" id="KW-0732">Signal</keyword>
<sequence length="298" mass="33777">MKKITGLLLLTLFSTVLFAQEDIQEEVLIDLDSIENSFTYQHGKISLKNGIGEISVPDGFKYLDPEQSEFVLVDLWGNPTSEDITLGLILPENQGILDDNGYVFNIQYDEIGYVEDDDADDIDYDELMEELKKDVVEENKERTELGYGSIKMIGWAANPYYDKDRKILHWAKEIQFEESEINTLNYNVRVLGRKGVLVLNAISSMPELSLVEKDIPQVLDIVKFNEGYRYEDFDSSTDSVAAWTIGGLVAGKILAKTGFFTLLLKFWKFIAIGAVAAFSFIIRKFKGSNKEDEDDTDV</sequence>
<dbReference type="OrthoDB" id="196355at2"/>
<dbReference type="AlphaFoldDB" id="A0A345HDG2"/>
<accession>A0A345HDG2</accession>
<feature type="transmembrane region" description="Helical" evidence="1">
    <location>
        <begin position="262"/>
        <end position="282"/>
    </location>
</feature>
<dbReference type="RefSeq" id="WP_114678380.1">
    <property type="nucleotide sequence ID" value="NZ_CP031188.1"/>
</dbReference>
<evidence type="ECO:0000313" key="3">
    <source>
        <dbReference type="EMBL" id="AXG74622.1"/>
    </source>
</evidence>
<feature type="signal peptide" evidence="2">
    <location>
        <begin position="1"/>
        <end position="19"/>
    </location>
</feature>
<dbReference type="InterPro" id="IPR018682">
    <property type="entry name" value="DUF2167_membr"/>
</dbReference>
<evidence type="ECO:0000313" key="4">
    <source>
        <dbReference type="Proteomes" id="UP000253951"/>
    </source>
</evidence>
<feature type="chain" id="PRO_5016757041" evidence="2">
    <location>
        <begin position="20"/>
        <end position="298"/>
    </location>
</feature>
<organism evidence="3 4">
    <name type="scientific">Flavobacterium arcticum</name>
    <dbReference type="NCBI Taxonomy" id="1784713"/>
    <lineage>
        <taxon>Bacteria</taxon>
        <taxon>Pseudomonadati</taxon>
        <taxon>Bacteroidota</taxon>
        <taxon>Flavobacteriia</taxon>
        <taxon>Flavobacteriales</taxon>
        <taxon>Flavobacteriaceae</taxon>
        <taxon>Flavobacterium</taxon>
    </lineage>
</organism>
<dbReference type="Proteomes" id="UP000253951">
    <property type="component" value="Chromosome"/>
</dbReference>